<dbReference type="RefSeq" id="WP_413779655.1">
    <property type="nucleotide sequence ID" value="NZ_JAUOZS010000001.1"/>
</dbReference>
<accession>A0ABU3NZ43</accession>
<dbReference type="Proteomes" id="UP001254848">
    <property type="component" value="Unassembled WGS sequence"/>
</dbReference>
<evidence type="ECO:0000313" key="2">
    <source>
        <dbReference type="Proteomes" id="UP001254848"/>
    </source>
</evidence>
<sequence>MNIIPEIDFRALPTMMLYCIADEYKRLALDCEEPRFLVKAKALETLAGQREFGSATLEMEVCA</sequence>
<protein>
    <submittedName>
        <fullName evidence="1">Uncharacterized protein</fullName>
    </submittedName>
</protein>
<reference evidence="1 2" key="1">
    <citation type="submission" date="2023-07" db="EMBL/GenBank/DDBJ databases">
        <title>The novel representative of Negativicutes class, Anaeroselena agilis gen. nov. sp. nov.</title>
        <authorList>
            <person name="Prokofeva M.I."/>
            <person name="Elcheninov A.G."/>
            <person name="Klyukina A."/>
            <person name="Kublanov I.V."/>
            <person name="Frolov E.N."/>
            <person name="Podosokorskaya O.A."/>
        </authorList>
    </citation>
    <scope>NUCLEOTIDE SEQUENCE [LARGE SCALE GENOMIC DNA]</scope>
    <source>
        <strain evidence="1 2">4137-cl</strain>
    </source>
</reference>
<proteinExistence type="predicted"/>
<gene>
    <name evidence="1" type="ORF">Q4T40_07770</name>
</gene>
<comment type="caution">
    <text evidence="1">The sequence shown here is derived from an EMBL/GenBank/DDBJ whole genome shotgun (WGS) entry which is preliminary data.</text>
</comment>
<organism evidence="1 2">
    <name type="scientific">Anaeroselena agilis</name>
    <dbReference type="NCBI Taxonomy" id="3063788"/>
    <lineage>
        <taxon>Bacteria</taxon>
        <taxon>Bacillati</taxon>
        <taxon>Bacillota</taxon>
        <taxon>Negativicutes</taxon>
        <taxon>Acetonemataceae</taxon>
        <taxon>Anaeroselena</taxon>
    </lineage>
</organism>
<evidence type="ECO:0000313" key="1">
    <source>
        <dbReference type="EMBL" id="MDT8901131.1"/>
    </source>
</evidence>
<dbReference type="EMBL" id="JAUOZS010000001">
    <property type="protein sequence ID" value="MDT8901131.1"/>
    <property type="molecule type" value="Genomic_DNA"/>
</dbReference>
<name>A0ABU3NZ43_9FIRM</name>
<keyword evidence="2" id="KW-1185">Reference proteome</keyword>